<evidence type="ECO:0000313" key="1">
    <source>
        <dbReference type="EMBL" id="HJE19940.1"/>
    </source>
</evidence>
<evidence type="ECO:0000313" key="2">
    <source>
        <dbReference type="EMBL" id="SEV87074.1"/>
    </source>
</evidence>
<dbReference type="Proteomes" id="UP000243605">
    <property type="component" value="Unassembled WGS sequence"/>
</dbReference>
<protein>
    <submittedName>
        <fullName evidence="2">Uncharacterized protein</fullName>
    </submittedName>
</protein>
<dbReference type="AlphaFoldDB" id="A0A662Z3Y9"/>
<reference evidence="1" key="3">
    <citation type="submission" date="2021-09" db="EMBL/GenBank/DDBJ databases">
        <authorList>
            <person name="Gilroy R."/>
        </authorList>
    </citation>
    <scope>NUCLEOTIDE SEQUENCE</scope>
    <source>
        <strain evidence="1">6019</strain>
    </source>
</reference>
<gene>
    <name evidence="1" type="ORF">K8V35_06275</name>
    <name evidence="2" type="ORF">SAMN05192557_0626</name>
</gene>
<keyword evidence="3" id="KW-1185">Reference proteome</keyword>
<dbReference type="RefSeq" id="WP_091473787.1">
    <property type="nucleotide sequence ID" value="NZ_FOIT01000001.1"/>
</dbReference>
<evidence type="ECO:0000313" key="3">
    <source>
        <dbReference type="Proteomes" id="UP000243605"/>
    </source>
</evidence>
<name>A0A662Z3Y9_9STAP</name>
<dbReference type="OrthoDB" id="2388470at2"/>
<organism evidence="2 3">
    <name type="scientific">Aliicoccus persicus</name>
    <dbReference type="NCBI Taxonomy" id="930138"/>
    <lineage>
        <taxon>Bacteria</taxon>
        <taxon>Bacillati</taxon>
        <taxon>Bacillota</taxon>
        <taxon>Bacilli</taxon>
        <taxon>Bacillales</taxon>
        <taxon>Staphylococcaceae</taxon>
        <taxon>Aliicoccus</taxon>
    </lineage>
</organism>
<accession>A0A662Z3Y9</accession>
<reference evidence="1" key="2">
    <citation type="journal article" date="2021" name="PeerJ">
        <title>Extensive microbial diversity within the chicken gut microbiome revealed by metagenomics and culture.</title>
        <authorList>
            <person name="Gilroy R."/>
            <person name="Ravi A."/>
            <person name="Getino M."/>
            <person name="Pursley I."/>
            <person name="Horton D.L."/>
            <person name="Alikhan N.F."/>
            <person name="Baker D."/>
            <person name="Gharbi K."/>
            <person name="Hall N."/>
            <person name="Watson M."/>
            <person name="Adriaenssens E.M."/>
            <person name="Foster-Nyarko E."/>
            <person name="Jarju S."/>
            <person name="Secka A."/>
            <person name="Antonio M."/>
            <person name="Oren A."/>
            <person name="Chaudhuri R.R."/>
            <person name="La Ragione R."/>
            <person name="Hildebrand F."/>
            <person name="Pallen M.J."/>
        </authorList>
    </citation>
    <scope>NUCLEOTIDE SEQUENCE</scope>
    <source>
        <strain evidence="1">6019</strain>
    </source>
</reference>
<dbReference type="Proteomes" id="UP000763505">
    <property type="component" value="Unassembled WGS sequence"/>
</dbReference>
<dbReference type="EMBL" id="DYYI01000071">
    <property type="protein sequence ID" value="HJE19940.1"/>
    <property type="molecule type" value="Genomic_DNA"/>
</dbReference>
<reference evidence="2 3" key="1">
    <citation type="submission" date="2016-10" db="EMBL/GenBank/DDBJ databases">
        <authorList>
            <person name="Varghese N."/>
            <person name="Submissions S."/>
        </authorList>
    </citation>
    <scope>NUCLEOTIDE SEQUENCE [LARGE SCALE GENOMIC DNA]</scope>
    <source>
        <strain evidence="2 3">IBRC-M10081</strain>
    </source>
</reference>
<sequence>MKYINLSQTLSSSASSQIFSENDLELANLVLIEAKKEMHPNIELFASINYIRESQQFLNEQLMLAATSKILEHTDGVVVDEVFTNDHHGLNDRFLKELSMSVGQKHLIIGPTFSQVPSFLQSKLIEELINFDVSGVMYDVRKNDMEDYAALQPLAKLLMHVKKRTSIIPLVKTKEDADTLGKILPVNVIAIEE</sequence>
<dbReference type="EMBL" id="FOIT01000001">
    <property type="protein sequence ID" value="SEV87074.1"/>
    <property type="molecule type" value="Genomic_DNA"/>
</dbReference>
<proteinExistence type="predicted"/>